<reference evidence="3" key="1">
    <citation type="journal article" date="2020" name="Stud. Mycol.">
        <title>101 Dothideomycetes genomes: a test case for predicting lifestyles and emergence of pathogens.</title>
        <authorList>
            <person name="Haridas S."/>
            <person name="Albert R."/>
            <person name="Binder M."/>
            <person name="Bloem J."/>
            <person name="Labutti K."/>
            <person name="Salamov A."/>
            <person name="Andreopoulos B."/>
            <person name="Baker S."/>
            <person name="Barry K."/>
            <person name="Bills G."/>
            <person name="Bluhm B."/>
            <person name="Cannon C."/>
            <person name="Castanera R."/>
            <person name="Culley D."/>
            <person name="Daum C."/>
            <person name="Ezra D."/>
            <person name="Gonzalez J."/>
            <person name="Henrissat B."/>
            <person name="Kuo A."/>
            <person name="Liang C."/>
            <person name="Lipzen A."/>
            <person name="Lutzoni F."/>
            <person name="Magnuson J."/>
            <person name="Mondo S."/>
            <person name="Nolan M."/>
            <person name="Ohm R."/>
            <person name="Pangilinan J."/>
            <person name="Park H.-J."/>
            <person name="Ramirez L."/>
            <person name="Alfaro M."/>
            <person name="Sun H."/>
            <person name="Tritt A."/>
            <person name="Yoshinaga Y."/>
            <person name="Zwiers L.-H."/>
            <person name="Turgeon B."/>
            <person name="Goodwin S."/>
            <person name="Spatafora J."/>
            <person name="Crous P."/>
            <person name="Grigoriev I."/>
        </authorList>
    </citation>
    <scope>NUCLEOTIDE SEQUENCE</scope>
    <source>
        <strain evidence="3">CBS 101060</strain>
    </source>
</reference>
<feature type="chain" id="PRO_5040342508" description="GPI anchored protein" evidence="2">
    <location>
        <begin position="18"/>
        <end position="177"/>
    </location>
</feature>
<feature type="signal peptide" evidence="2">
    <location>
        <begin position="1"/>
        <end position="17"/>
    </location>
</feature>
<dbReference type="Proteomes" id="UP000799429">
    <property type="component" value="Unassembled WGS sequence"/>
</dbReference>
<evidence type="ECO:0000313" key="4">
    <source>
        <dbReference type="Proteomes" id="UP000799429"/>
    </source>
</evidence>
<feature type="region of interest" description="Disordered" evidence="1">
    <location>
        <begin position="124"/>
        <end position="155"/>
    </location>
</feature>
<keyword evidence="4" id="KW-1185">Reference proteome</keyword>
<feature type="compositionally biased region" description="Low complexity" evidence="1">
    <location>
        <begin position="145"/>
        <end position="155"/>
    </location>
</feature>
<name>A0A9P4SIL9_9PEZI</name>
<evidence type="ECO:0008006" key="5">
    <source>
        <dbReference type="Google" id="ProtNLM"/>
    </source>
</evidence>
<dbReference type="AlphaFoldDB" id="A0A9P4SIL9"/>
<dbReference type="EMBL" id="MU006090">
    <property type="protein sequence ID" value="KAF2842497.1"/>
    <property type="molecule type" value="Genomic_DNA"/>
</dbReference>
<feature type="compositionally biased region" description="Low complexity" evidence="1">
    <location>
        <begin position="124"/>
        <end position="137"/>
    </location>
</feature>
<dbReference type="OrthoDB" id="5419608at2759"/>
<sequence length="177" mass="17669">MQSKIFAVLAFAAVAHAQFPPACSDIPNASLISAVLPVIPASAITNPTGFAQDVASSFQAGETPTWFSMLPSDIQSCFAAGAIATEIPSSIMTVTGDATIQTSTVVSTDVMTSTGESTTATITEEHTSTMTDVVSSETETDSAAEETSTSTGGAALPTAVIGAGVAGALGFLGMIAL</sequence>
<comment type="caution">
    <text evidence="3">The sequence shown here is derived from an EMBL/GenBank/DDBJ whole genome shotgun (WGS) entry which is preliminary data.</text>
</comment>
<protein>
    <recommendedName>
        <fullName evidence="5">GPI anchored protein</fullName>
    </recommendedName>
</protein>
<keyword evidence="2" id="KW-0732">Signal</keyword>
<evidence type="ECO:0000256" key="2">
    <source>
        <dbReference type="SAM" id="SignalP"/>
    </source>
</evidence>
<evidence type="ECO:0000313" key="3">
    <source>
        <dbReference type="EMBL" id="KAF2842497.1"/>
    </source>
</evidence>
<accession>A0A9P4SIL9</accession>
<organism evidence="3 4">
    <name type="scientific">Patellaria atrata CBS 101060</name>
    <dbReference type="NCBI Taxonomy" id="1346257"/>
    <lineage>
        <taxon>Eukaryota</taxon>
        <taxon>Fungi</taxon>
        <taxon>Dikarya</taxon>
        <taxon>Ascomycota</taxon>
        <taxon>Pezizomycotina</taxon>
        <taxon>Dothideomycetes</taxon>
        <taxon>Dothideomycetes incertae sedis</taxon>
        <taxon>Patellariales</taxon>
        <taxon>Patellariaceae</taxon>
        <taxon>Patellaria</taxon>
    </lineage>
</organism>
<proteinExistence type="predicted"/>
<evidence type="ECO:0000256" key="1">
    <source>
        <dbReference type="SAM" id="MobiDB-lite"/>
    </source>
</evidence>
<gene>
    <name evidence="3" type="ORF">M501DRAFT_998822</name>
</gene>